<dbReference type="SUPFAM" id="SSF53850">
    <property type="entry name" value="Periplasmic binding protein-like II"/>
    <property type="match status" value="1"/>
</dbReference>
<dbReference type="GO" id="GO:0030288">
    <property type="term" value="C:outer membrane-bounded periplasmic space"/>
    <property type="evidence" value="ECO:0007669"/>
    <property type="project" value="UniProtKB-ARBA"/>
</dbReference>
<feature type="chain" id="PRO_5018272827" evidence="1">
    <location>
        <begin position="23"/>
        <end position="548"/>
    </location>
</feature>
<dbReference type="CDD" id="cd08509">
    <property type="entry name" value="PBP2_TmCBP_oligosaccharides_like"/>
    <property type="match status" value="1"/>
</dbReference>
<dbReference type="Gene3D" id="3.10.105.10">
    <property type="entry name" value="Dipeptide-binding Protein, Domain 3"/>
    <property type="match status" value="1"/>
</dbReference>
<dbReference type="GO" id="GO:0015833">
    <property type="term" value="P:peptide transport"/>
    <property type="evidence" value="ECO:0007669"/>
    <property type="project" value="TreeGrafter"/>
</dbReference>
<dbReference type="InterPro" id="IPR030678">
    <property type="entry name" value="Peptide/Ni-bd"/>
</dbReference>
<dbReference type="Gene3D" id="3.90.76.10">
    <property type="entry name" value="Dipeptide-binding Protein, Domain 1"/>
    <property type="match status" value="1"/>
</dbReference>
<evidence type="ECO:0000313" key="3">
    <source>
        <dbReference type="EMBL" id="SLM14429.1"/>
    </source>
</evidence>
<name>A0A3P3XKA4_9SPIR</name>
<gene>
    <name evidence="3" type="ORF">SPIROBIBN47_330021</name>
</gene>
<dbReference type="GO" id="GO:1904680">
    <property type="term" value="F:peptide transmembrane transporter activity"/>
    <property type="evidence" value="ECO:0007669"/>
    <property type="project" value="TreeGrafter"/>
</dbReference>
<protein>
    <submittedName>
        <fullName evidence="3">ABC-type dipeptide transport system, periplasmic component</fullName>
    </submittedName>
</protein>
<dbReference type="Pfam" id="PF00496">
    <property type="entry name" value="SBP_bac_5"/>
    <property type="match status" value="1"/>
</dbReference>
<dbReference type="GO" id="GO:0043190">
    <property type="term" value="C:ATP-binding cassette (ABC) transporter complex"/>
    <property type="evidence" value="ECO:0007669"/>
    <property type="project" value="InterPro"/>
</dbReference>
<dbReference type="InterPro" id="IPR039424">
    <property type="entry name" value="SBP_5"/>
</dbReference>
<dbReference type="PANTHER" id="PTHR30290">
    <property type="entry name" value="PERIPLASMIC BINDING COMPONENT OF ABC TRANSPORTER"/>
    <property type="match status" value="1"/>
</dbReference>
<dbReference type="EMBL" id="FWDM01000027">
    <property type="protein sequence ID" value="SLM14429.1"/>
    <property type="molecule type" value="Genomic_DNA"/>
</dbReference>
<proteinExistence type="predicted"/>
<dbReference type="PIRSF" id="PIRSF002741">
    <property type="entry name" value="MppA"/>
    <property type="match status" value="1"/>
</dbReference>
<organism evidence="3">
    <name type="scientific">uncultured spirochete</name>
    <dbReference type="NCBI Taxonomy" id="156406"/>
    <lineage>
        <taxon>Bacteria</taxon>
        <taxon>Pseudomonadati</taxon>
        <taxon>Spirochaetota</taxon>
        <taxon>Spirochaetia</taxon>
        <taxon>Spirochaetales</taxon>
        <taxon>environmental samples</taxon>
    </lineage>
</organism>
<evidence type="ECO:0000259" key="2">
    <source>
        <dbReference type="Pfam" id="PF00496"/>
    </source>
</evidence>
<feature type="domain" description="Solute-binding protein family 5" evidence="2">
    <location>
        <begin position="75"/>
        <end position="447"/>
    </location>
</feature>
<dbReference type="InterPro" id="IPR000914">
    <property type="entry name" value="SBP_5_dom"/>
</dbReference>
<keyword evidence="1" id="KW-0732">Signal</keyword>
<dbReference type="AlphaFoldDB" id="A0A3P3XKA4"/>
<reference evidence="3" key="1">
    <citation type="submission" date="2017-02" db="EMBL/GenBank/DDBJ databases">
        <authorList>
            <person name="Regsiter A."/>
            <person name="William W."/>
        </authorList>
    </citation>
    <scope>NUCLEOTIDE SEQUENCE</scope>
    <source>
        <strain evidence="3">Bib</strain>
    </source>
</reference>
<accession>A0A3P3XKA4</accession>
<dbReference type="Gene3D" id="3.40.190.10">
    <property type="entry name" value="Periplasmic binding protein-like II"/>
    <property type="match status" value="1"/>
</dbReference>
<feature type="signal peptide" evidence="1">
    <location>
        <begin position="1"/>
        <end position="22"/>
    </location>
</feature>
<evidence type="ECO:0000256" key="1">
    <source>
        <dbReference type="SAM" id="SignalP"/>
    </source>
</evidence>
<sequence>MKKKLMVAMVLLSLFVATTVFAQAPARGGILKMTPSKQGVLQKNFNPFSPAVLESALGCIYETLIYFNNANGTANPWIAESWSWSNDLKEITFVIRQGIKFNDGTPLTADDVVFSAMLGKTNKALDMSGLWSEGLQDVTASGNEVTFKFATVNVTTLEKFGNLYIVPKAIWSKVQDPLTWTGNTNPVGSGPFMLDPASFNEQSYKLVRNPNYWQKGADGKPLPYIDGIQYVSTTNEQIAFKLMNGEYDWAAYSLPNVDAYVAADPANNKYWFPEGNLVFLYMNNLRPPFDNVNVRKAFAMAISQKDITRKMSPSPVPADMSAVKKSFSSIAEEGKAKYNITYDKAKARKLLESEGYKLNAKGIYEKDGKALSFKLYVPTDWTDWIGAAETIASMLKDIGVEAIITQSAWPVPFQTSLETGDYDMAVSFITTGTTPYYQFNRWLYSANYAGLGEKAKVFSNMRYKNADIDKNLEAYRSEPNPEKQKVYISAVVTQFMKDTPCVPLFFNPTWFEYTTRNFVGWPSADNPYAWPSVIGMQKVPILLNIHKK</sequence>